<dbReference type="Pfam" id="PF26383">
    <property type="entry name" value="DUF6079_2nd"/>
    <property type="match status" value="1"/>
</dbReference>
<dbReference type="Pfam" id="PF26385">
    <property type="entry name" value="DUF6079_4th"/>
    <property type="match status" value="1"/>
</dbReference>
<sequence>MKYLEILQFNPIVDVIQFNRLSERDYQLDALHNFVYPDYFLETILPEFVKNMVFGGHDQKGIQVIGSYGTGKSHLMGLVQLVAENADNLAELRNEQAREIMQPIAGKFMVHRFELQHNNSLWRIVTFEIQRFLDSHDIDYKFDENSLKSYGEQLSEMMAAFEDKYPDKGFILAIDEMLQFLRLRAESGNLESELPVLQALGQACNNTKFVFMFGVQELIYSAREFQFAADMLRKVKDRYRDLSIRREDVSYVVQKRLLDKTEQQKAIIREHLKPFTPFFADMHGNIEKYVNLFPVHPSYIENFEKIKLAQSQREILKTLSRQFDKIKDNDIPENEPGLITYDQYFEQMMQDASMMANPDFKLVSDTVHLVHDKIENNFEGPRRKQIPLAKRIANACGIKIIQAMLNKQNGATAETLTDDLCPVFAIMEDREFLLDQVGNCANLIVKATSGQYFDRKENDEFALRTEGGINPDQLIKDYADSLSPALRDKAFSAFMVEMLGIDTDPCRTGFDIYTHELIWKSHRITRDGYIFFGSPNEKSTTHPRQHFYMIFMPVFRTDIQRGHDTDEVYFVMDGLTNEFKDAVCMHGASTALFNSAPTEQKTIFRDKMQHWFTKARDAFKACYLDATKIYFNGDEPKLLRSFSLPGAGTPLLEIFDSVAGDVLESAFADASPNYPAFTAVRSDITNSNRERFIRNAIAKAVKPDAANSEGEAVLLGLKLFSGGQLNADTCDFANSLIDKLEEKGEGMVLNRDEIIVAVADSNESIWRTLDFNIEADLEFVVLTAMVQLGLIEIKLSNGSVVNASNVDTLRNVDKSEYFMFSLIKKPQGINIPLVRRVTKSFIGQDLSNKLDFTDTFATISNKARELAAQVATFQGRMMNELAEITIAGEKVFGEELLHHLRLETPALKGFYDQLATYTSKAKIRNLQIPLDRIARLEEVQKLINDTKLRMGVVRKLSDLINYLTSAKQYVPAGSNLMTNLDRQIEAALAFDPVNSSEQEVNALQTSLAETKQAYIDYFLLRYNAVCLNDIQQGERNAVLNSSEYRVCQILRDCTILNPAVFTSWLSDFTRLRVPQSSVNSDIQNFPNPISGFNPISSIPSQKTITGLRQELENIYRSWHQDIIDFLNSQHTQDTLKLLKEEDRSYAQGITSGLIQIDSDYSARTVIEFIKHVSQDLEEVEITPAVLNEQFSRAMSVDEFTARMDRLVMNLIGSKKRDKVRIIFRLNNSDNE</sequence>
<evidence type="ECO:0000259" key="1">
    <source>
        <dbReference type="Pfam" id="PF19557"/>
    </source>
</evidence>
<evidence type="ECO:0000259" key="5">
    <source>
        <dbReference type="Pfam" id="PF26387"/>
    </source>
</evidence>
<dbReference type="Pfam" id="PF19557">
    <property type="entry name" value="DUF6079_1st"/>
    <property type="match status" value="1"/>
</dbReference>
<accession>A0A414BTT1</accession>
<evidence type="ECO:0000313" key="7">
    <source>
        <dbReference type="Proteomes" id="UP000286260"/>
    </source>
</evidence>
<reference evidence="6 7" key="1">
    <citation type="submission" date="2018-08" db="EMBL/GenBank/DDBJ databases">
        <title>A genome reference for cultivated species of the human gut microbiota.</title>
        <authorList>
            <person name="Zou Y."/>
            <person name="Xue W."/>
            <person name="Luo G."/>
        </authorList>
    </citation>
    <scope>NUCLEOTIDE SEQUENCE [LARGE SCALE GENOMIC DNA]</scope>
    <source>
        <strain evidence="6 7">AM34-17</strain>
    </source>
</reference>
<dbReference type="Proteomes" id="UP000286260">
    <property type="component" value="Unassembled WGS sequence"/>
</dbReference>
<dbReference type="Pfam" id="PF26387">
    <property type="entry name" value="DUF6079_5th"/>
    <property type="match status" value="1"/>
</dbReference>
<dbReference type="AlphaFoldDB" id="A0A414BTT1"/>
<feature type="domain" description="DUF6079" evidence="5">
    <location>
        <begin position="856"/>
        <end position="1019"/>
    </location>
</feature>
<feature type="domain" description="DUF6079" evidence="4">
    <location>
        <begin position="690"/>
        <end position="825"/>
    </location>
</feature>
<evidence type="ECO:0008006" key="8">
    <source>
        <dbReference type="Google" id="ProtNLM"/>
    </source>
</evidence>
<dbReference type="RefSeq" id="WP_087375328.1">
    <property type="nucleotide sequence ID" value="NZ_QSII01000030.1"/>
</dbReference>
<dbReference type="InterPro" id="IPR058571">
    <property type="entry name" value="DUF6079_3rd"/>
</dbReference>
<dbReference type="EMBL" id="QSII01000030">
    <property type="protein sequence ID" value="RHC80436.1"/>
    <property type="molecule type" value="Genomic_DNA"/>
</dbReference>
<dbReference type="InterPro" id="IPR045725">
    <property type="entry name" value="DUF6079_N"/>
</dbReference>
<comment type="caution">
    <text evidence="6">The sequence shown here is derived from an EMBL/GenBank/DDBJ whole genome shotgun (WGS) entry which is preliminary data.</text>
</comment>
<feature type="domain" description="DUF6079" evidence="3">
    <location>
        <begin position="473"/>
        <end position="669"/>
    </location>
</feature>
<dbReference type="InterPro" id="IPR058572">
    <property type="entry name" value="DUF6079_4th"/>
</dbReference>
<dbReference type="InterPro" id="IPR058573">
    <property type="entry name" value="DUF6079_5th"/>
</dbReference>
<gene>
    <name evidence="6" type="ORF">DW828_17160</name>
</gene>
<evidence type="ECO:0000259" key="4">
    <source>
        <dbReference type="Pfam" id="PF26385"/>
    </source>
</evidence>
<evidence type="ECO:0000259" key="2">
    <source>
        <dbReference type="Pfam" id="PF26383"/>
    </source>
</evidence>
<name>A0A414BTT1_9BACT</name>
<dbReference type="InterPro" id="IPR058569">
    <property type="entry name" value="DUF6079_2nd"/>
</dbReference>
<protein>
    <recommendedName>
        <fullName evidence="8">ATP-binding protein</fullName>
    </recommendedName>
</protein>
<feature type="domain" description="DUF6079" evidence="2">
    <location>
        <begin position="261"/>
        <end position="461"/>
    </location>
</feature>
<dbReference type="Pfam" id="PF26384">
    <property type="entry name" value="DUF6079_3rd"/>
    <property type="match status" value="1"/>
</dbReference>
<organism evidence="6 7">
    <name type="scientific">Parabacteroides merdae</name>
    <dbReference type="NCBI Taxonomy" id="46503"/>
    <lineage>
        <taxon>Bacteria</taxon>
        <taxon>Pseudomonadati</taxon>
        <taxon>Bacteroidota</taxon>
        <taxon>Bacteroidia</taxon>
        <taxon>Bacteroidales</taxon>
        <taxon>Tannerellaceae</taxon>
        <taxon>Parabacteroides</taxon>
    </lineage>
</organism>
<feature type="domain" description="DUF6079" evidence="1">
    <location>
        <begin position="37"/>
        <end position="246"/>
    </location>
</feature>
<proteinExistence type="predicted"/>
<evidence type="ECO:0000313" key="6">
    <source>
        <dbReference type="EMBL" id="RHC80436.1"/>
    </source>
</evidence>
<evidence type="ECO:0000259" key="3">
    <source>
        <dbReference type="Pfam" id="PF26384"/>
    </source>
</evidence>